<dbReference type="InterPro" id="IPR035976">
    <property type="entry name" value="Sushi/SCR/CCP_sf"/>
</dbReference>
<proteinExistence type="predicted"/>
<protein>
    <recommendedName>
        <fullName evidence="4">Sushi domain-containing protein</fullName>
    </recommendedName>
</protein>
<dbReference type="Gene3D" id="2.10.70.10">
    <property type="entry name" value="Complement Module, domain 1"/>
    <property type="match status" value="1"/>
</dbReference>
<dbReference type="Proteomes" id="UP000287033">
    <property type="component" value="Unassembled WGS sequence"/>
</dbReference>
<evidence type="ECO:0000313" key="2">
    <source>
        <dbReference type="EMBL" id="GCC40142.1"/>
    </source>
</evidence>
<dbReference type="OrthoDB" id="17569at2759"/>
<dbReference type="STRING" id="137246.A0A401TBZ1"/>
<evidence type="ECO:0000256" key="1">
    <source>
        <dbReference type="ARBA" id="ARBA00023157"/>
    </source>
</evidence>
<dbReference type="AlphaFoldDB" id="A0A401TBZ1"/>
<keyword evidence="1" id="KW-1015">Disulfide bond</keyword>
<keyword evidence="3" id="KW-1185">Reference proteome</keyword>
<gene>
    <name evidence="2" type="ORF">chiPu_0024303</name>
</gene>
<name>A0A401TBZ1_CHIPU</name>
<evidence type="ECO:0008006" key="4">
    <source>
        <dbReference type="Google" id="ProtNLM"/>
    </source>
</evidence>
<dbReference type="EMBL" id="BEZZ01036702">
    <property type="protein sequence ID" value="GCC40142.1"/>
    <property type="molecule type" value="Genomic_DNA"/>
</dbReference>
<sequence length="114" mass="12777">MGEGSPCCSVLSRGRGWCLGLPFRQRDVPVSSLSPRPTPLPVIPGCRKIRPPPDGGIRYPGLTQEQIHSIEILPVAYEIEFVCRVNRELDGPRVRKCLANGMWTEMDKRSRCCE</sequence>
<dbReference type="SUPFAM" id="SSF57535">
    <property type="entry name" value="Complement control module/SCR domain"/>
    <property type="match status" value="1"/>
</dbReference>
<accession>A0A401TBZ1</accession>
<comment type="caution">
    <text evidence="2">The sequence shown here is derived from an EMBL/GenBank/DDBJ whole genome shotgun (WGS) entry which is preliminary data.</text>
</comment>
<reference evidence="2 3" key="1">
    <citation type="journal article" date="2018" name="Nat. Ecol. Evol.">
        <title>Shark genomes provide insights into elasmobranch evolution and the origin of vertebrates.</title>
        <authorList>
            <person name="Hara Y"/>
            <person name="Yamaguchi K"/>
            <person name="Onimaru K"/>
            <person name="Kadota M"/>
            <person name="Koyanagi M"/>
            <person name="Keeley SD"/>
            <person name="Tatsumi K"/>
            <person name="Tanaka K"/>
            <person name="Motone F"/>
            <person name="Kageyama Y"/>
            <person name="Nozu R"/>
            <person name="Adachi N"/>
            <person name="Nishimura O"/>
            <person name="Nakagawa R"/>
            <person name="Tanegashima C"/>
            <person name="Kiyatake I"/>
            <person name="Matsumoto R"/>
            <person name="Murakumo K"/>
            <person name="Nishida K"/>
            <person name="Terakita A"/>
            <person name="Kuratani S"/>
            <person name="Sato K"/>
            <person name="Hyodo S Kuraku.S."/>
        </authorList>
    </citation>
    <scope>NUCLEOTIDE SEQUENCE [LARGE SCALE GENOMIC DNA]</scope>
</reference>
<evidence type="ECO:0000313" key="3">
    <source>
        <dbReference type="Proteomes" id="UP000287033"/>
    </source>
</evidence>
<organism evidence="2 3">
    <name type="scientific">Chiloscyllium punctatum</name>
    <name type="common">Brownbanded bambooshark</name>
    <name type="synonym">Hemiscyllium punctatum</name>
    <dbReference type="NCBI Taxonomy" id="137246"/>
    <lineage>
        <taxon>Eukaryota</taxon>
        <taxon>Metazoa</taxon>
        <taxon>Chordata</taxon>
        <taxon>Craniata</taxon>
        <taxon>Vertebrata</taxon>
        <taxon>Chondrichthyes</taxon>
        <taxon>Elasmobranchii</taxon>
        <taxon>Galeomorphii</taxon>
        <taxon>Galeoidea</taxon>
        <taxon>Orectolobiformes</taxon>
        <taxon>Hemiscylliidae</taxon>
        <taxon>Chiloscyllium</taxon>
    </lineage>
</organism>